<comment type="caution">
    <text evidence="1">The sequence shown here is derived from an EMBL/GenBank/DDBJ whole genome shotgun (WGS) entry which is preliminary data.</text>
</comment>
<name>A0ACB9QKR7_9MYRT</name>
<reference evidence="2" key="1">
    <citation type="journal article" date="2023" name="Front. Plant Sci.">
        <title>Chromosomal-level genome assembly of Melastoma candidum provides insights into trichome evolution.</title>
        <authorList>
            <person name="Zhong Y."/>
            <person name="Wu W."/>
            <person name="Sun C."/>
            <person name="Zou P."/>
            <person name="Liu Y."/>
            <person name="Dai S."/>
            <person name="Zhou R."/>
        </authorList>
    </citation>
    <scope>NUCLEOTIDE SEQUENCE [LARGE SCALE GENOMIC DNA]</scope>
</reference>
<sequence length="375" mass="42790">MISKIASLQQYIPHDFDASDHGTSSFPVSAVHRIGMLDVRILNTDRHAGNLLVTKIDNLGCLPDVELIPIDHDLCLPECLEDPYFEWIHWTQASIPFSEEEMEYIAHLDPVWDCKMLRMELLVIREACLRVLAVCTIFLKEAAAFGLHLAEIGEMMSREFRGHEEKPSELELVCMEARQKLGKRQGTLDEAAVEEENQFQFDMDSDHESLEWTSKVDKKLATRTLWFGAEGLNSRNPLSKLEEGLDEDEEDEEELDTGNADRTRIAEKHEAFTKEQMLTVPTLTKSLKSLQTGEKSWQHEAKEQKNGFVAGPSSGNRCVNEQLPASSSFVKFADMHEEDWNQFLENFHKLLPLSFTNRRSSCAGQRKRLGTSCQF</sequence>
<evidence type="ECO:0000313" key="1">
    <source>
        <dbReference type="EMBL" id="KAI4366723.1"/>
    </source>
</evidence>
<organism evidence="1 2">
    <name type="scientific">Melastoma candidum</name>
    <dbReference type="NCBI Taxonomy" id="119954"/>
    <lineage>
        <taxon>Eukaryota</taxon>
        <taxon>Viridiplantae</taxon>
        <taxon>Streptophyta</taxon>
        <taxon>Embryophyta</taxon>
        <taxon>Tracheophyta</taxon>
        <taxon>Spermatophyta</taxon>
        <taxon>Magnoliopsida</taxon>
        <taxon>eudicotyledons</taxon>
        <taxon>Gunneridae</taxon>
        <taxon>Pentapetalae</taxon>
        <taxon>rosids</taxon>
        <taxon>malvids</taxon>
        <taxon>Myrtales</taxon>
        <taxon>Melastomataceae</taxon>
        <taxon>Melastomatoideae</taxon>
        <taxon>Melastomateae</taxon>
        <taxon>Melastoma</taxon>
    </lineage>
</organism>
<dbReference type="Proteomes" id="UP001057402">
    <property type="component" value="Chromosome 6"/>
</dbReference>
<accession>A0ACB9QKR7</accession>
<gene>
    <name evidence="1" type="ORF">MLD38_022564</name>
</gene>
<proteinExistence type="predicted"/>
<keyword evidence="2" id="KW-1185">Reference proteome</keyword>
<dbReference type="EMBL" id="CM042885">
    <property type="protein sequence ID" value="KAI4366723.1"/>
    <property type="molecule type" value="Genomic_DNA"/>
</dbReference>
<evidence type="ECO:0000313" key="2">
    <source>
        <dbReference type="Proteomes" id="UP001057402"/>
    </source>
</evidence>
<protein>
    <submittedName>
        <fullName evidence="1">Uncharacterized protein</fullName>
    </submittedName>
</protein>